<evidence type="ECO:0000313" key="3">
    <source>
        <dbReference type="EMBL" id="KAK9865799.1"/>
    </source>
</evidence>
<feature type="coiled-coil region" evidence="1">
    <location>
        <begin position="42"/>
        <end position="69"/>
    </location>
</feature>
<gene>
    <name evidence="3" type="ORF">WJX84_006649</name>
</gene>
<protein>
    <submittedName>
        <fullName evidence="3">Uncharacterized protein</fullName>
    </submittedName>
</protein>
<feature type="compositionally biased region" description="Polar residues" evidence="2">
    <location>
        <begin position="9"/>
        <end position="23"/>
    </location>
</feature>
<proteinExistence type="predicted"/>
<accession>A0AAW1TBP2</accession>
<comment type="caution">
    <text evidence="3">The sequence shown here is derived from an EMBL/GenBank/DDBJ whole genome shotgun (WGS) entry which is preliminary data.</text>
</comment>
<evidence type="ECO:0000313" key="4">
    <source>
        <dbReference type="Proteomes" id="UP001485043"/>
    </source>
</evidence>
<keyword evidence="1" id="KW-0175">Coiled coil</keyword>
<dbReference type="EMBL" id="JALJOV010000216">
    <property type="protein sequence ID" value="KAK9865799.1"/>
    <property type="molecule type" value="Genomic_DNA"/>
</dbReference>
<dbReference type="Proteomes" id="UP001485043">
    <property type="component" value="Unassembled WGS sequence"/>
</dbReference>
<feature type="region of interest" description="Disordered" evidence="2">
    <location>
        <begin position="1"/>
        <end position="28"/>
    </location>
</feature>
<dbReference type="AlphaFoldDB" id="A0AAW1TBP2"/>
<name>A0AAW1TBP2_9CHLO</name>
<sequence>MQARGSASGALTGTTQAGTPNQHRLSRNLPDDLTATIGLLIKKSYEEKISLLEAEVRELREELREARTSLDAVHAFYAFIS</sequence>
<keyword evidence="4" id="KW-1185">Reference proteome</keyword>
<evidence type="ECO:0000256" key="1">
    <source>
        <dbReference type="SAM" id="Coils"/>
    </source>
</evidence>
<organism evidence="3 4">
    <name type="scientific">Apatococcus fuscideae</name>
    <dbReference type="NCBI Taxonomy" id="2026836"/>
    <lineage>
        <taxon>Eukaryota</taxon>
        <taxon>Viridiplantae</taxon>
        <taxon>Chlorophyta</taxon>
        <taxon>core chlorophytes</taxon>
        <taxon>Trebouxiophyceae</taxon>
        <taxon>Chlorellales</taxon>
        <taxon>Chlorellaceae</taxon>
        <taxon>Apatococcus</taxon>
    </lineage>
</organism>
<evidence type="ECO:0000256" key="2">
    <source>
        <dbReference type="SAM" id="MobiDB-lite"/>
    </source>
</evidence>
<reference evidence="3 4" key="1">
    <citation type="journal article" date="2024" name="Nat. Commun.">
        <title>Phylogenomics reveals the evolutionary origins of lichenization in chlorophyte algae.</title>
        <authorList>
            <person name="Puginier C."/>
            <person name="Libourel C."/>
            <person name="Otte J."/>
            <person name="Skaloud P."/>
            <person name="Haon M."/>
            <person name="Grisel S."/>
            <person name="Petersen M."/>
            <person name="Berrin J.G."/>
            <person name="Delaux P.M."/>
            <person name="Dal Grande F."/>
            <person name="Keller J."/>
        </authorList>
    </citation>
    <scope>NUCLEOTIDE SEQUENCE [LARGE SCALE GENOMIC DNA]</scope>
    <source>
        <strain evidence="3 4">SAG 2523</strain>
    </source>
</reference>